<protein>
    <submittedName>
        <fullName evidence="1">Uncharacterized protein</fullName>
    </submittedName>
</protein>
<proteinExistence type="predicted"/>
<accession>A0A481Z7I2</accession>
<organism evidence="1">
    <name type="scientific">Pithovirus LCPAC302</name>
    <dbReference type="NCBI Taxonomy" id="2506593"/>
    <lineage>
        <taxon>Viruses</taxon>
        <taxon>Pithoviruses</taxon>
    </lineage>
</organism>
<gene>
    <name evidence="1" type="ORF">LCPAC302_02060</name>
</gene>
<name>A0A481Z7I2_9VIRU</name>
<reference evidence="1" key="1">
    <citation type="journal article" date="2019" name="MBio">
        <title>Virus Genomes from Deep Sea Sediments Expand the Ocean Megavirome and Support Independent Origins of Viral Gigantism.</title>
        <authorList>
            <person name="Backstrom D."/>
            <person name="Yutin N."/>
            <person name="Jorgensen S.L."/>
            <person name="Dharamshi J."/>
            <person name="Homa F."/>
            <person name="Zaremba-Niedwiedzka K."/>
            <person name="Spang A."/>
            <person name="Wolf Y.I."/>
            <person name="Koonin E.V."/>
            <person name="Ettema T.J."/>
        </authorList>
    </citation>
    <scope>NUCLEOTIDE SEQUENCE</scope>
</reference>
<evidence type="ECO:0000313" key="1">
    <source>
        <dbReference type="EMBL" id="QBK91586.1"/>
    </source>
</evidence>
<sequence>MSEIPLSIERCITELNFISSIKKGHKPLYNNKTTIEKSSWFVTLKRRWNGEKGENGIFHVNNVMSSCDLMYHMCCENFSNYQDMIEIGKLRTALQNSIKGFENLSETYNDQPLVKCDYEKCKEKVIDLIDQIDTFLSESETESEKSFDTYSDIKKDPLIISLIVSNKNPKFFTTNNLRFTDINK</sequence>
<dbReference type="EMBL" id="MK500549">
    <property type="protein sequence ID" value="QBK91586.1"/>
    <property type="molecule type" value="Genomic_DNA"/>
</dbReference>